<name>A0A386PMR7_9SPIR</name>
<keyword evidence="1" id="KW-0614">Plasmid</keyword>
<organism evidence="1 2">
    <name type="scientific">Borrelia turcica IST7</name>
    <dbReference type="NCBI Taxonomy" id="1104446"/>
    <lineage>
        <taxon>Bacteria</taxon>
        <taxon>Pseudomonadati</taxon>
        <taxon>Spirochaetota</taxon>
        <taxon>Spirochaetia</taxon>
        <taxon>Spirochaetales</taxon>
        <taxon>Borreliaceae</taxon>
        <taxon>Borrelia</taxon>
    </lineage>
</organism>
<sequence>MSGNLSNKVDYSATERLNKIYSGLDYDVDAIKELEEVFAKLDVANAHKNVAFDLLRLLYDIGNYTQEVLNDQLRDTNLSRFMNYIDKPKEIGTKLYDFMKLRDEVIGEVKAQLKVAVTKKNDTANLITELKKINVVSNMTDIAKKVYLSLPEKQKEIANFLNK</sequence>
<protein>
    <submittedName>
        <fullName evidence="1">Uncharacterized protein</fullName>
    </submittedName>
</protein>
<dbReference type="KEGG" id="btur:DB313_04985"/>
<gene>
    <name evidence="1" type="ORF">DB313_04985</name>
</gene>
<accession>A0A386PMR7</accession>
<keyword evidence="2" id="KW-1185">Reference proteome</keyword>
<evidence type="ECO:0000313" key="2">
    <source>
        <dbReference type="Proteomes" id="UP000275571"/>
    </source>
</evidence>
<dbReference type="AlphaFoldDB" id="A0A386PMR7"/>
<geneLocation type="plasmid" evidence="1 2">
    <name>lp129</name>
</geneLocation>
<proteinExistence type="predicted"/>
<dbReference type="EMBL" id="CP028885">
    <property type="protein sequence ID" value="AYE36854.1"/>
    <property type="molecule type" value="Genomic_DNA"/>
</dbReference>
<reference evidence="1 2" key="1">
    <citation type="journal article" date="2018" name="Infect. Genet. Evol.">
        <title>Genome-wide analysis of Borrelia turcica and 'Candidatus Borrelia tachyglossi' shows relapsing fever-like genomes with unique genomic links to Lyme disease Borrelia.</title>
        <authorList>
            <person name="Gofton A.W."/>
            <person name="Margos G."/>
            <person name="Fingerle V."/>
            <person name="Hepner S."/>
            <person name="Loh S.M."/>
            <person name="Ryan U."/>
            <person name="Irwin P."/>
            <person name="Oskam C.L."/>
        </authorList>
    </citation>
    <scope>NUCLEOTIDE SEQUENCE [LARGE SCALE GENOMIC DNA]</scope>
    <source>
        <strain evidence="1 2">IST7</strain>
        <plasmid evidence="1">lp129</plasmid>
    </source>
</reference>
<dbReference type="Proteomes" id="UP000275571">
    <property type="component" value="Plasmid lp129"/>
</dbReference>
<evidence type="ECO:0000313" key="1">
    <source>
        <dbReference type="EMBL" id="AYE36854.1"/>
    </source>
</evidence>
<dbReference type="Gene3D" id="1.10.3160.10">
    <property type="entry name" value="Bbcrasp-1"/>
    <property type="match status" value="1"/>
</dbReference>